<evidence type="ECO:0000313" key="1">
    <source>
        <dbReference type="EMBL" id="RAI00005.1"/>
    </source>
</evidence>
<gene>
    <name evidence="1" type="ORF">DLJ53_19940</name>
</gene>
<dbReference type="AlphaFoldDB" id="A0A8B2NK51"/>
<comment type="caution">
    <text evidence="1">The sequence shown here is derived from an EMBL/GenBank/DDBJ whole genome shotgun (WGS) entry which is preliminary data.</text>
</comment>
<keyword evidence="2" id="KW-1185">Reference proteome</keyword>
<dbReference type="RefSeq" id="WP_111348482.1">
    <property type="nucleotide sequence ID" value="NZ_JAIWKD010000007.1"/>
</dbReference>
<organism evidence="1 2">
    <name type="scientific">Acuticoccus sediminis</name>
    <dbReference type="NCBI Taxonomy" id="2184697"/>
    <lineage>
        <taxon>Bacteria</taxon>
        <taxon>Pseudomonadati</taxon>
        <taxon>Pseudomonadota</taxon>
        <taxon>Alphaproteobacteria</taxon>
        <taxon>Hyphomicrobiales</taxon>
        <taxon>Amorphaceae</taxon>
        <taxon>Acuticoccus</taxon>
    </lineage>
</organism>
<sequence>MLNPGLRKEIGDAAPAARVTAVVSVAPELFGGIAGEDVLQRMTAAKQPVLEALQSMQGVQVNALPGLPHAIAVAPAAEWQALIERNPWLSESDGVRLDPNEVVATTL</sequence>
<evidence type="ECO:0000313" key="2">
    <source>
        <dbReference type="Proteomes" id="UP000249590"/>
    </source>
</evidence>
<name>A0A8B2NK51_9HYPH</name>
<accession>A0A8B2NK51</accession>
<reference evidence="1 2" key="1">
    <citation type="submission" date="2018-05" db="EMBL/GenBank/DDBJ databases">
        <title>Acuticoccus sediminis sp. nov., isolated from deep-sea sediment of Indian Ocean.</title>
        <authorList>
            <person name="Liu X."/>
            <person name="Lai Q."/>
            <person name="Du Y."/>
            <person name="Sun F."/>
            <person name="Zhang X."/>
            <person name="Wang S."/>
            <person name="Shao Z."/>
        </authorList>
    </citation>
    <scope>NUCLEOTIDE SEQUENCE [LARGE SCALE GENOMIC DNA]</scope>
    <source>
        <strain evidence="1 2">PTG4-2</strain>
    </source>
</reference>
<protein>
    <submittedName>
        <fullName evidence="1">Uncharacterized protein</fullName>
    </submittedName>
</protein>
<proteinExistence type="predicted"/>
<dbReference type="EMBL" id="QHHQ01000004">
    <property type="protein sequence ID" value="RAI00005.1"/>
    <property type="molecule type" value="Genomic_DNA"/>
</dbReference>
<dbReference type="Proteomes" id="UP000249590">
    <property type="component" value="Unassembled WGS sequence"/>
</dbReference>